<dbReference type="PRINTS" id="PR00469">
    <property type="entry name" value="PNDRDTASEII"/>
</dbReference>
<keyword evidence="2" id="KW-0560">Oxidoreductase</keyword>
<dbReference type="SUPFAM" id="SSF51905">
    <property type="entry name" value="FAD/NAD(P)-binding domain"/>
    <property type="match status" value="1"/>
</dbReference>
<dbReference type="PRINTS" id="PR00368">
    <property type="entry name" value="FADPNR"/>
</dbReference>
<dbReference type="InterPro" id="IPR050097">
    <property type="entry name" value="Ferredoxin-NADP_redctase_2"/>
</dbReference>
<protein>
    <submittedName>
        <fullName evidence="6">FAD-dependent oxidoreductase</fullName>
    </submittedName>
</protein>
<sequence>MPAPSPPRPVIAVVDPDPAERVVRALRERYASHYDVVTLDGGGESLATLHAGGGAVALVLASAGDAEHPVRAVFSRATGLFPEARRALLIEWGTWADADTAARVLALMSDLLIDFYVVRPADPRDEDFHHAVTEYLRDWRATTPERRGFTIIGSDVAPRTHLLAAQLARSGLAATRLDPASPRAAELLERAGRSYRGAPVVQIADGSLLEDPDDRAIAHATGLSTELPHSPVDVAIIGAGPSGLAAAVYAASEGLSTLVVEAGSVGGQAGSSSLIRNYLGFPRGVAGAELARRAYQQAWAFGARFAHARQATGLARAEGDAAFTLTVGPGDEHVVAGSVVLATGIAYRRLSVPALRPFVGTSVFYGASSVEARAQRGRAVLVVGGGNSAGQAALHLARYAASVALLVRGPSLAASMSSYLITQLQALGVEILPGSRVVGAQPDADGRLGAVEVEHVADGARELRPCHALFVTIGARPHTEWLPDDVLRDRWGYLVTGSSAPDEDLPDPWRGGAPPGSLETSVPGLFAVGDTRRSSLKRVASAVGEGSVVISAVHAHLAAR</sequence>
<evidence type="ECO:0000256" key="4">
    <source>
        <dbReference type="SAM" id="MobiDB-lite"/>
    </source>
</evidence>
<reference evidence="6 7" key="1">
    <citation type="submission" date="2019-03" db="EMBL/GenBank/DDBJ databases">
        <authorList>
            <person name="Dong K."/>
        </authorList>
    </citation>
    <scope>NUCLEOTIDE SEQUENCE [LARGE SCALE GENOMIC DNA]</scope>
    <source>
        <strain evidence="7">dk512</strain>
    </source>
</reference>
<keyword evidence="7" id="KW-1185">Reference proteome</keyword>
<proteinExistence type="predicted"/>
<evidence type="ECO:0000256" key="2">
    <source>
        <dbReference type="ARBA" id="ARBA00023002"/>
    </source>
</evidence>
<evidence type="ECO:0000256" key="1">
    <source>
        <dbReference type="ARBA" id="ARBA00022630"/>
    </source>
</evidence>
<dbReference type="RefSeq" id="WP_135062813.1">
    <property type="nucleotide sequence ID" value="NZ_CP038266.1"/>
</dbReference>
<evidence type="ECO:0000313" key="6">
    <source>
        <dbReference type="EMBL" id="QBR87446.1"/>
    </source>
</evidence>
<dbReference type="PANTHER" id="PTHR48105">
    <property type="entry name" value="THIOREDOXIN REDUCTASE 1-RELATED-RELATED"/>
    <property type="match status" value="1"/>
</dbReference>
<feature type="domain" description="FAD/NAD(P)-binding" evidence="5">
    <location>
        <begin position="233"/>
        <end position="546"/>
    </location>
</feature>
<feature type="region of interest" description="Disordered" evidence="4">
    <location>
        <begin position="502"/>
        <end position="522"/>
    </location>
</feature>
<dbReference type="InterPro" id="IPR036188">
    <property type="entry name" value="FAD/NAD-bd_sf"/>
</dbReference>
<accession>A0ABX5SMT2</accession>
<dbReference type="InterPro" id="IPR023753">
    <property type="entry name" value="FAD/NAD-binding_dom"/>
</dbReference>
<gene>
    <name evidence="6" type="ORF">E4K62_01270</name>
</gene>
<dbReference type="Pfam" id="PF07992">
    <property type="entry name" value="Pyr_redox_2"/>
    <property type="match status" value="1"/>
</dbReference>
<keyword evidence="1" id="KW-0285">Flavoprotein</keyword>
<evidence type="ECO:0000259" key="5">
    <source>
        <dbReference type="Pfam" id="PF07992"/>
    </source>
</evidence>
<dbReference type="Gene3D" id="3.50.50.60">
    <property type="entry name" value="FAD/NAD(P)-binding domain"/>
    <property type="match status" value="2"/>
</dbReference>
<evidence type="ECO:0000313" key="7">
    <source>
        <dbReference type="Proteomes" id="UP000295748"/>
    </source>
</evidence>
<name>A0ABX5SMT2_9MICO</name>
<organism evidence="6 7">
    <name type="scientific">Microbacterium wangchenii</name>
    <dbReference type="NCBI Taxonomy" id="2541726"/>
    <lineage>
        <taxon>Bacteria</taxon>
        <taxon>Bacillati</taxon>
        <taxon>Actinomycetota</taxon>
        <taxon>Actinomycetes</taxon>
        <taxon>Micrococcales</taxon>
        <taxon>Microbacteriaceae</taxon>
        <taxon>Microbacterium</taxon>
    </lineage>
</organism>
<dbReference type="Proteomes" id="UP000295748">
    <property type="component" value="Chromosome"/>
</dbReference>
<evidence type="ECO:0000256" key="3">
    <source>
        <dbReference type="ARBA" id="ARBA00048132"/>
    </source>
</evidence>
<dbReference type="EMBL" id="CP038266">
    <property type="protein sequence ID" value="QBR87446.1"/>
    <property type="molecule type" value="Genomic_DNA"/>
</dbReference>
<comment type="catalytic activity">
    <reaction evidence="3">
        <text>[thioredoxin]-dithiol + NADP(+) = [thioredoxin]-disulfide + NADPH + H(+)</text>
        <dbReference type="Rhea" id="RHEA:20345"/>
        <dbReference type="Rhea" id="RHEA-COMP:10698"/>
        <dbReference type="Rhea" id="RHEA-COMP:10700"/>
        <dbReference type="ChEBI" id="CHEBI:15378"/>
        <dbReference type="ChEBI" id="CHEBI:29950"/>
        <dbReference type="ChEBI" id="CHEBI:50058"/>
        <dbReference type="ChEBI" id="CHEBI:57783"/>
        <dbReference type="ChEBI" id="CHEBI:58349"/>
        <dbReference type="EC" id="1.8.1.9"/>
    </reaction>
</comment>